<dbReference type="GO" id="GO:0000131">
    <property type="term" value="C:incipient cellular bud site"/>
    <property type="evidence" value="ECO:0007669"/>
    <property type="project" value="EnsemblFungi"/>
</dbReference>
<evidence type="ECO:0000256" key="2">
    <source>
        <dbReference type="SAM" id="MobiDB-lite"/>
    </source>
</evidence>
<dbReference type="GO" id="GO:0008047">
    <property type="term" value="F:enzyme activator activity"/>
    <property type="evidence" value="ECO:0007669"/>
    <property type="project" value="EnsemblFungi"/>
</dbReference>
<dbReference type="GO" id="GO:0099503">
    <property type="term" value="C:secretory vesicle"/>
    <property type="evidence" value="ECO:0007669"/>
    <property type="project" value="EnsemblFungi"/>
</dbReference>
<dbReference type="GO" id="GO:0051127">
    <property type="term" value="P:positive regulation of actin nucleation"/>
    <property type="evidence" value="ECO:0007669"/>
    <property type="project" value="EnsemblFungi"/>
</dbReference>
<dbReference type="GO" id="GO:0030953">
    <property type="term" value="P:astral microtubule organization"/>
    <property type="evidence" value="ECO:0007669"/>
    <property type="project" value="EnsemblFungi"/>
</dbReference>
<reference evidence="4 5" key="1">
    <citation type="journal article" date="2011" name="Proc. Natl. Acad. Sci. U.S.A.">
        <title>Evolutionary erosion of yeast sex chromosomes by mating-type switching accidents.</title>
        <authorList>
            <person name="Gordon J.L."/>
            <person name="Armisen D."/>
            <person name="Proux-Wera E."/>
            <person name="Oheigeartaigh S.S."/>
            <person name="Byrne K.P."/>
            <person name="Wolfe K.H."/>
        </authorList>
    </citation>
    <scope>NUCLEOTIDE SEQUENCE [LARGE SCALE GENOMIC DNA]</scope>
    <source>
        <strain evidence="5">ATCC 24235 / CBS 4417 / NBRC 1672 / NRRL Y-8282 / UCD 70-5</strain>
    </source>
</reference>
<proteinExistence type="predicted"/>
<dbReference type="GO" id="GO:0003779">
    <property type="term" value="F:actin binding"/>
    <property type="evidence" value="ECO:0007669"/>
    <property type="project" value="EnsemblFungi"/>
</dbReference>
<dbReference type="EMBL" id="HE612866">
    <property type="protein sequence ID" value="CCE65282.1"/>
    <property type="molecule type" value="Genomic_DNA"/>
</dbReference>
<dbReference type="InterPro" id="IPR022782">
    <property type="entry name" value="AIP3-like_C"/>
</dbReference>
<dbReference type="InterPro" id="IPR051825">
    <property type="entry name" value="SRCIN1"/>
</dbReference>
<dbReference type="RefSeq" id="XP_003687716.1">
    <property type="nucleotide sequence ID" value="XM_003687668.1"/>
</dbReference>
<dbReference type="GO" id="GO:0005934">
    <property type="term" value="C:cellular bud tip"/>
    <property type="evidence" value="ECO:0007669"/>
    <property type="project" value="EnsemblFungi"/>
</dbReference>
<sequence length="774" mass="86492">MAPASHIKATNSSVESTVTKLLISTKQLLQVLTQWSKGIVNEKAVSDSYVQLGNDLKIVSKFFKHLDVDVSDLVVVPKNLRKVLESALRESPSEETLNRFLPTIRDIIVTLLEKLKVKQAELKARKQETHESDFPGHRKTASVMSTVSTTTSLGSDNGTNGNSKSRSPSVVLDSNSNSNSIAGVNSQEDVINRRDQISNYKSSEQVSTGNNDMSSNSHVDVHKSALTPHAETITSAGATSLETQSSPGTLKVQKTRTVSETEALLQLKNGSNLQRRASKRFSAYQIAKLTNQSSSDAAAATPANMIITNSADQTDLERERTFSRLSSATSNIDDNESVPMEQSGSISKTISGSENGKVLFLKLGNRVKRCNVIFPSNINELRLLFVKEFAYSPGTDDFPSIYIRDSEYDVFYELEQSDLNNIKPGTVLELRVLNDNGNRFNMNEVVHAIKNELNMNQRFLLEEVKKLTLSNEKPSNVLDTVSESNNSISPLDSKSVKDINHELSILRQIRNDEYKAMKLTISKLLEKVELFKTLHLEEAGSSTRSYIEKSQSKLGVVSDNLLSKVDDIQDIIEVLRKDVAVRGVNPSKKKLDAVLSDLNEAEKELSSMQSFISTEKPGWKRIWESELDKVCEEQQFLTLQEDLAFDLVEDLKKASETFELVKLCCEEQEKYPKKVRTNPILPIPKPGTLNQTRDQLLVDVQSLVPDHESRVDALEKAQKIWQKERILKENDEFQEELGTFVGNASFKKTGGIEEIERIRQQKNEENLRAGLGII</sequence>
<dbReference type="GO" id="GO:0051017">
    <property type="term" value="P:actin filament bundle assembly"/>
    <property type="evidence" value="ECO:0007669"/>
    <property type="project" value="EnsemblFungi"/>
</dbReference>
<dbReference type="STRING" id="1071381.G8BZF4"/>
<feature type="domain" description="Actin interacting protein 3 C-terminal" evidence="3">
    <location>
        <begin position="360"/>
        <end position="764"/>
    </location>
</feature>
<dbReference type="OMA" id="WSRKQAS"/>
<organism evidence="4 5">
    <name type="scientific">Tetrapisispora phaffii (strain ATCC 24235 / CBS 4417 / NBRC 1672 / NRRL Y-8282 / UCD 70-5)</name>
    <name type="common">Yeast</name>
    <name type="synonym">Fabospora phaffii</name>
    <dbReference type="NCBI Taxonomy" id="1071381"/>
    <lineage>
        <taxon>Eukaryota</taxon>
        <taxon>Fungi</taxon>
        <taxon>Dikarya</taxon>
        <taxon>Ascomycota</taxon>
        <taxon>Saccharomycotina</taxon>
        <taxon>Saccharomycetes</taxon>
        <taxon>Saccharomycetales</taxon>
        <taxon>Saccharomycetaceae</taxon>
        <taxon>Tetrapisispora</taxon>
    </lineage>
</organism>
<protein>
    <recommendedName>
        <fullName evidence="3">Actin interacting protein 3 C-terminal domain-containing protein</fullName>
    </recommendedName>
</protein>
<dbReference type="AlphaFoldDB" id="G8BZF4"/>
<dbReference type="GO" id="GO:0005519">
    <property type="term" value="F:cytoskeletal regulatory protein binding"/>
    <property type="evidence" value="ECO:0007669"/>
    <property type="project" value="EnsemblFungi"/>
</dbReference>
<dbReference type="InterPro" id="IPR005613">
    <property type="entry name" value="AIP3_C"/>
</dbReference>
<name>G8BZF4_TETPH</name>
<dbReference type="HOGENOM" id="CLU_005287_0_0_1"/>
<evidence type="ECO:0000313" key="4">
    <source>
        <dbReference type="EMBL" id="CCE65282.1"/>
    </source>
</evidence>
<dbReference type="GO" id="GO:0071474">
    <property type="term" value="P:cellular hyperosmotic response"/>
    <property type="evidence" value="ECO:0007669"/>
    <property type="project" value="EnsemblFungi"/>
</dbReference>
<feature type="region of interest" description="Disordered" evidence="2">
    <location>
        <begin position="236"/>
        <end position="255"/>
    </location>
</feature>
<feature type="region of interest" description="Disordered" evidence="2">
    <location>
        <begin position="124"/>
        <end position="191"/>
    </location>
</feature>
<feature type="compositionally biased region" description="Polar residues" evidence="2">
    <location>
        <begin position="156"/>
        <end position="168"/>
    </location>
</feature>
<dbReference type="GO" id="GO:0007124">
    <property type="term" value="P:pseudohyphal growth"/>
    <property type="evidence" value="ECO:0007669"/>
    <property type="project" value="EnsemblFungi"/>
</dbReference>
<evidence type="ECO:0000313" key="5">
    <source>
        <dbReference type="Proteomes" id="UP000005666"/>
    </source>
</evidence>
<dbReference type="PANTHER" id="PTHR22741">
    <property type="entry name" value="P140CAP/SNIP-RELATED"/>
    <property type="match status" value="1"/>
</dbReference>
<dbReference type="GO" id="GO:0043332">
    <property type="term" value="C:mating projection tip"/>
    <property type="evidence" value="ECO:0007669"/>
    <property type="project" value="EnsemblFungi"/>
</dbReference>
<dbReference type="Proteomes" id="UP000005666">
    <property type="component" value="Chromosome 11"/>
</dbReference>
<dbReference type="KEGG" id="tpf:TPHA_0K01490"/>
<dbReference type="GO" id="GO:0007121">
    <property type="term" value="P:bipolar cellular bud site selection"/>
    <property type="evidence" value="ECO:0007669"/>
    <property type="project" value="EnsemblFungi"/>
</dbReference>
<evidence type="ECO:0000259" key="3">
    <source>
        <dbReference type="SMART" id="SM00806"/>
    </source>
</evidence>
<evidence type="ECO:0000256" key="1">
    <source>
        <dbReference type="ARBA" id="ARBA00023054"/>
    </source>
</evidence>
<feature type="compositionally biased region" description="Polar residues" evidence="2">
    <location>
        <begin position="236"/>
        <end position="248"/>
    </location>
</feature>
<accession>G8BZF4</accession>
<dbReference type="GO" id="GO:0007118">
    <property type="term" value="P:budding cell apical bud growth"/>
    <property type="evidence" value="ECO:0007669"/>
    <property type="project" value="EnsemblFungi"/>
</dbReference>
<keyword evidence="5" id="KW-1185">Reference proteome</keyword>
<dbReference type="GO" id="GO:0005816">
    <property type="term" value="C:spindle pole body"/>
    <property type="evidence" value="ECO:0007669"/>
    <property type="project" value="EnsemblFungi"/>
</dbReference>
<gene>
    <name evidence="4" type="primary">TPHA0K01490</name>
    <name evidence="4" type="ordered locus">TPHA_0K01490</name>
</gene>
<feature type="compositionally biased region" description="Low complexity" evidence="2">
    <location>
        <begin position="141"/>
        <end position="155"/>
    </location>
</feature>
<dbReference type="SMART" id="SM00806">
    <property type="entry name" value="AIP3"/>
    <property type="match status" value="1"/>
</dbReference>
<dbReference type="Pfam" id="PF23153">
    <property type="entry name" value="Aip3p_Bud6_N"/>
    <property type="match status" value="1"/>
</dbReference>
<dbReference type="Gene3D" id="1.20.58.1540">
    <property type="entry name" value="Actin interacting protein 3, C-terminal domain"/>
    <property type="match status" value="1"/>
</dbReference>
<dbReference type="GO" id="GO:0000133">
    <property type="term" value="C:polarisome"/>
    <property type="evidence" value="ECO:0007669"/>
    <property type="project" value="EnsemblFungi"/>
</dbReference>
<dbReference type="GeneID" id="11533256"/>
<dbReference type="GO" id="GO:0005935">
    <property type="term" value="C:cellular bud neck"/>
    <property type="evidence" value="ECO:0007669"/>
    <property type="project" value="EnsemblFungi"/>
</dbReference>
<keyword evidence="1" id="KW-0175">Coiled coil</keyword>
<dbReference type="GO" id="GO:0032880">
    <property type="term" value="P:regulation of protein localization"/>
    <property type="evidence" value="ECO:0007669"/>
    <property type="project" value="EnsemblFungi"/>
</dbReference>
<feature type="compositionally biased region" description="Basic and acidic residues" evidence="2">
    <location>
        <begin position="124"/>
        <end position="136"/>
    </location>
</feature>
<dbReference type="Pfam" id="PF03915">
    <property type="entry name" value="AIP3"/>
    <property type="match status" value="1"/>
</dbReference>
<dbReference type="eggNOG" id="ENOG502QS95">
    <property type="taxonomic scope" value="Eukaryota"/>
</dbReference>
<dbReference type="PANTHER" id="PTHR22741:SF10">
    <property type="entry name" value="COILED-COIL DOMAIN-CONTAINING PROTEIN CG32809"/>
    <property type="match status" value="1"/>
</dbReference>
<dbReference type="GO" id="GO:0090338">
    <property type="term" value="P:positive regulation of formin-nucleated actin cable assembly"/>
    <property type="evidence" value="ECO:0007669"/>
    <property type="project" value="EnsemblFungi"/>
</dbReference>
<dbReference type="OrthoDB" id="783096at2759"/>
<dbReference type="InterPro" id="IPR056279">
    <property type="entry name" value="Aip3p_Bud6_N"/>
</dbReference>